<dbReference type="InterPro" id="IPR003961">
    <property type="entry name" value="FN3_dom"/>
</dbReference>
<dbReference type="PANTHER" id="PTHR48423">
    <property type="entry name" value="INTERLEUKIN-27 RECEPTOR SUBUNIT ALPHA"/>
    <property type="match status" value="1"/>
</dbReference>
<evidence type="ECO:0000256" key="7">
    <source>
        <dbReference type="ARBA" id="ARBA00023136"/>
    </source>
</evidence>
<keyword evidence="3 10" id="KW-0812">Transmembrane</keyword>
<evidence type="ECO:0000256" key="11">
    <source>
        <dbReference type="SAM" id="SignalP"/>
    </source>
</evidence>
<name>A0A9F2WGG9_PYTBI</name>
<keyword evidence="5" id="KW-0677">Repeat</keyword>
<feature type="transmembrane region" description="Helical" evidence="10">
    <location>
        <begin position="528"/>
        <end position="548"/>
    </location>
</feature>
<dbReference type="InterPro" id="IPR052672">
    <property type="entry name" value="Type1_Cytokine_Rcpt_Type2"/>
</dbReference>
<organism evidence="13 14">
    <name type="scientific">Python bivittatus</name>
    <name type="common">Burmese python</name>
    <name type="synonym">Python molurus bivittatus</name>
    <dbReference type="NCBI Taxonomy" id="176946"/>
    <lineage>
        <taxon>Eukaryota</taxon>
        <taxon>Metazoa</taxon>
        <taxon>Chordata</taxon>
        <taxon>Craniata</taxon>
        <taxon>Vertebrata</taxon>
        <taxon>Euteleostomi</taxon>
        <taxon>Lepidosauria</taxon>
        <taxon>Squamata</taxon>
        <taxon>Bifurcata</taxon>
        <taxon>Unidentata</taxon>
        <taxon>Episquamata</taxon>
        <taxon>Toxicofera</taxon>
        <taxon>Serpentes</taxon>
        <taxon>Henophidia</taxon>
        <taxon>Pythonidae</taxon>
        <taxon>Python</taxon>
    </lineage>
</organism>
<evidence type="ECO:0000256" key="10">
    <source>
        <dbReference type="SAM" id="Phobius"/>
    </source>
</evidence>
<proteinExistence type="inferred from homology"/>
<evidence type="ECO:0000256" key="2">
    <source>
        <dbReference type="ARBA" id="ARBA00008921"/>
    </source>
</evidence>
<evidence type="ECO:0000313" key="14">
    <source>
        <dbReference type="RefSeq" id="XP_007435605.1"/>
    </source>
</evidence>
<feature type="signal peptide" evidence="11">
    <location>
        <begin position="1"/>
        <end position="22"/>
    </location>
</feature>
<comment type="subcellular location">
    <subcellularLocation>
        <location evidence="1">Membrane</location>
        <topology evidence="1">Single-pass type I membrane protein</topology>
    </subcellularLocation>
</comment>
<evidence type="ECO:0000256" key="8">
    <source>
        <dbReference type="ARBA" id="ARBA00023170"/>
    </source>
</evidence>
<keyword evidence="9" id="KW-0325">Glycoprotein</keyword>
<evidence type="ECO:0000256" key="9">
    <source>
        <dbReference type="ARBA" id="ARBA00023180"/>
    </source>
</evidence>
<dbReference type="PROSITE" id="PS50853">
    <property type="entry name" value="FN3"/>
    <property type="match status" value="3"/>
</dbReference>
<dbReference type="PANTHER" id="PTHR48423:SF1">
    <property type="entry name" value="INTERLEUKIN-27 RECEPTOR SUBUNIT ALPHA"/>
    <property type="match status" value="1"/>
</dbReference>
<evidence type="ECO:0000259" key="12">
    <source>
        <dbReference type="PROSITE" id="PS50853"/>
    </source>
</evidence>
<feature type="domain" description="Fibronectin type-III" evidence="12">
    <location>
        <begin position="131"/>
        <end position="230"/>
    </location>
</feature>
<dbReference type="InterPro" id="IPR013783">
    <property type="entry name" value="Ig-like_fold"/>
</dbReference>
<feature type="domain" description="Fibronectin type-III" evidence="12">
    <location>
        <begin position="428"/>
        <end position="523"/>
    </location>
</feature>
<gene>
    <name evidence="14" type="primary">IL27RA</name>
</gene>
<sequence>MRRRWGVAGLLLLLLLAFKISGLKKGDPDATMGLRCFQPFLSHIVNCSWESQNSNATYVLHYQSLKLGKVLLNLAKARSVVARTGQNWLVIKQRNLTHGDTYGVWMEVRSAAGAVTSKKLNFSLDEIVKPPPPELDHVDLDCFEATVRWKNPDWPEWHSDQPFTYAIRYKTSTDHEWTYLQESHLDQEHHELVDLKPFTCYEVQARCIPENKKGFWSEWSSSKTFCTHEAAPLGQVDVWQKECNSDHQNRSCFLLWKALDPEAAQGKILDYEIIFRDRSKTLHRMSYNCCEAWIPITAQYASIAARNSVKMTLWANLSLEETELPGPERVEVVASEGLGLNVTWKPSMDPQWVQPQEYVVEWRKEIVDNAGELLNWTRRLGSSTSALLRGNFSPKVPYLVRVYGLYAHGRTASDSVRAYYKEEAPSAGPQGLQDRRLSSTAIFISWEEIPLADRNGHIIHYTLYLKHLSSGNTLVRSPIYARKRNYTVSDLEPGATYQLWMTGSTSAGEGVASALHHFSISVFHWQNIVMIFLLLVILVIMGSVVVLFKYRWLLGFCRKVLPRWCWEKIPDPKYSGVAVEMNEQGTAAAMNALTKCTAQFTEIMDITEISEPVPEPTPPLARPHAVVTSGYEKRFLPTQEELLNWIEKEGKSSPFSVD</sequence>
<dbReference type="Pfam" id="PF00041">
    <property type="entry name" value="fn3"/>
    <property type="match status" value="1"/>
</dbReference>
<dbReference type="InterPro" id="IPR036116">
    <property type="entry name" value="FN3_sf"/>
</dbReference>
<feature type="chain" id="PRO_5039926248" evidence="11">
    <location>
        <begin position="23"/>
        <end position="658"/>
    </location>
</feature>
<evidence type="ECO:0000256" key="6">
    <source>
        <dbReference type="ARBA" id="ARBA00022989"/>
    </source>
</evidence>
<feature type="domain" description="Fibronectin type-III" evidence="12">
    <location>
        <begin position="326"/>
        <end position="423"/>
    </location>
</feature>
<dbReference type="RefSeq" id="XP_007435605.1">
    <property type="nucleotide sequence ID" value="XM_007435543.3"/>
</dbReference>
<dbReference type="SMART" id="SM00060">
    <property type="entry name" value="FN3"/>
    <property type="match status" value="3"/>
</dbReference>
<evidence type="ECO:0000256" key="4">
    <source>
        <dbReference type="ARBA" id="ARBA00022729"/>
    </source>
</evidence>
<reference evidence="14" key="1">
    <citation type="submission" date="2025-08" db="UniProtKB">
        <authorList>
            <consortium name="RefSeq"/>
        </authorList>
    </citation>
    <scope>IDENTIFICATION</scope>
    <source>
        <tissue evidence="14">Liver</tissue>
    </source>
</reference>
<keyword evidence="7 10" id="KW-0472">Membrane</keyword>
<dbReference type="Gene3D" id="2.60.40.10">
    <property type="entry name" value="Immunoglobulins"/>
    <property type="match status" value="4"/>
</dbReference>
<keyword evidence="4 11" id="KW-0732">Signal</keyword>
<dbReference type="CTD" id="9466"/>
<keyword evidence="13" id="KW-1185">Reference proteome</keyword>
<dbReference type="SUPFAM" id="SSF49265">
    <property type="entry name" value="Fibronectin type III"/>
    <property type="match status" value="3"/>
</dbReference>
<protein>
    <submittedName>
        <fullName evidence="14">Interleukin-27 receptor subunit alpha isoform X1</fullName>
    </submittedName>
</protein>
<evidence type="ECO:0000313" key="13">
    <source>
        <dbReference type="Proteomes" id="UP000695026"/>
    </source>
</evidence>
<dbReference type="KEGG" id="pbi:103051047"/>
<evidence type="ECO:0000256" key="1">
    <source>
        <dbReference type="ARBA" id="ARBA00004479"/>
    </source>
</evidence>
<keyword evidence="8 14" id="KW-0675">Receptor</keyword>
<evidence type="ECO:0000256" key="3">
    <source>
        <dbReference type="ARBA" id="ARBA00022692"/>
    </source>
</evidence>
<dbReference type="Proteomes" id="UP000695026">
    <property type="component" value="Unplaced"/>
</dbReference>
<dbReference type="OMA" id="TCCCSLI"/>
<dbReference type="AlphaFoldDB" id="A0A9F2WGG9"/>
<dbReference type="GO" id="GO:0005886">
    <property type="term" value="C:plasma membrane"/>
    <property type="evidence" value="ECO:0007669"/>
    <property type="project" value="UniProtKB-ARBA"/>
</dbReference>
<dbReference type="CDD" id="cd00063">
    <property type="entry name" value="FN3"/>
    <property type="match status" value="3"/>
</dbReference>
<keyword evidence="6 10" id="KW-1133">Transmembrane helix</keyword>
<dbReference type="GeneID" id="103051047"/>
<dbReference type="OrthoDB" id="5989951at2759"/>
<accession>A0A9F2WGG9</accession>
<comment type="similarity">
    <text evidence="2">Belongs to the type I cytokine receptor family. Type 2 subfamily.</text>
</comment>
<evidence type="ECO:0000256" key="5">
    <source>
        <dbReference type="ARBA" id="ARBA00022737"/>
    </source>
</evidence>